<evidence type="ECO:0000313" key="4">
    <source>
        <dbReference type="EMBL" id="KAF2426251.1"/>
    </source>
</evidence>
<dbReference type="PANTHER" id="PTHR31005:SF8">
    <property type="entry name" value="DUF4139 DOMAIN-CONTAINING PROTEIN"/>
    <property type="match status" value="1"/>
</dbReference>
<evidence type="ECO:0008006" key="6">
    <source>
        <dbReference type="Google" id="ProtNLM"/>
    </source>
</evidence>
<feature type="region of interest" description="Disordered" evidence="1">
    <location>
        <begin position="196"/>
        <end position="220"/>
    </location>
</feature>
<feature type="region of interest" description="Disordered" evidence="1">
    <location>
        <begin position="81"/>
        <end position="111"/>
    </location>
</feature>
<dbReference type="InterPro" id="IPR025554">
    <property type="entry name" value="DUF4140"/>
</dbReference>
<feature type="compositionally biased region" description="Basic and acidic residues" evidence="1">
    <location>
        <begin position="202"/>
        <end position="220"/>
    </location>
</feature>
<keyword evidence="5" id="KW-1185">Reference proteome</keyword>
<feature type="domain" description="DUF4139" evidence="2">
    <location>
        <begin position="304"/>
        <end position="789"/>
    </location>
</feature>
<name>A0A9P4TW97_9PEZI</name>
<organism evidence="4 5">
    <name type="scientific">Tothia fuscella</name>
    <dbReference type="NCBI Taxonomy" id="1048955"/>
    <lineage>
        <taxon>Eukaryota</taxon>
        <taxon>Fungi</taxon>
        <taxon>Dikarya</taxon>
        <taxon>Ascomycota</taxon>
        <taxon>Pezizomycotina</taxon>
        <taxon>Dothideomycetes</taxon>
        <taxon>Pleosporomycetidae</taxon>
        <taxon>Venturiales</taxon>
        <taxon>Cylindrosympodiaceae</taxon>
        <taxon>Tothia</taxon>
    </lineage>
</organism>
<evidence type="ECO:0000259" key="3">
    <source>
        <dbReference type="Pfam" id="PF13600"/>
    </source>
</evidence>
<dbReference type="InterPro" id="IPR037291">
    <property type="entry name" value="DUF4139"/>
</dbReference>
<protein>
    <recommendedName>
        <fullName evidence="6">DUF4139 domain-containing protein</fullName>
    </recommendedName>
</protein>
<evidence type="ECO:0000256" key="1">
    <source>
        <dbReference type="SAM" id="MobiDB-lite"/>
    </source>
</evidence>
<dbReference type="AlphaFoldDB" id="A0A9P4TW97"/>
<dbReference type="Proteomes" id="UP000800235">
    <property type="component" value="Unassembled WGS sequence"/>
</dbReference>
<dbReference type="EMBL" id="MU007065">
    <property type="protein sequence ID" value="KAF2426251.1"/>
    <property type="molecule type" value="Genomic_DNA"/>
</dbReference>
<dbReference type="Pfam" id="PF13598">
    <property type="entry name" value="DUF4139"/>
    <property type="match status" value="1"/>
</dbReference>
<dbReference type="PANTHER" id="PTHR31005">
    <property type="entry name" value="DUF4139 DOMAIN-CONTAINING PROTEIN"/>
    <property type="match status" value="1"/>
</dbReference>
<dbReference type="InterPro" id="IPR011935">
    <property type="entry name" value="CHP02231"/>
</dbReference>
<dbReference type="Pfam" id="PF13600">
    <property type="entry name" value="DUF4140"/>
    <property type="match status" value="1"/>
</dbReference>
<proteinExistence type="predicted"/>
<comment type="caution">
    <text evidence="4">The sequence shown here is derived from an EMBL/GenBank/DDBJ whole genome shotgun (WGS) entry which is preliminary data.</text>
</comment>
<dbReference type="OrthoDB" id="10068793at2759"/>
<accession>A0A9P4TW97</accession>
<reference evidence="4" key="1">
    <citation type="journal article" date="2020" name="Stud. Mycol.">
        <title>101 Dothideomycetes genomes: a test case for predicting lifestyles and emergence of pathogens.</title>
        <authorList>
            <person name="Haridas S."/>
            <person name="Albert R."/>
            <person name="Binder M."/>
            <person name="Bloem J."/>
            <person name="Labutti K."/>
            <person name="Salamov A."/>
            <person name="Andreopoulos B."/>
            <person name="Baker S."/>
            <person name="Barry K."/>
            <person name="Bills G."/>
            <person name="Bluhm B."/>
            <person name="Cannon C."/>
            <person name="Castanera R."/>
            <person name="Culley D."/>
            <person name="Daum C."/>
            <person name="Ezra D."/>
            <person name="Gonzalez J."/>
            <person name="Henrissat B."/>
            <person name="Kuo A."/>
            <person name="Liang C."/>
            <person name="Lipzen A."/>
            <person name="Lutzoni F."/>
            <person name="Magnuson J."/>
            <person name="Mondo S."/>
            <person name="Nolan M."/>
            <person name="Ohm R."/>
            <person name="Pangilinan J."/>
            <person name="Park H.-J."/>
            <person name="Ramirez L."/>
            <person name="Alfaro M."/>
            <person name="Sun H."/>
            <person name="Tritt A."/>
            <person name="Yoshinaga Y."/>
            <person name="Zwiers L.-H."/>
            <person name="Turgeon B."/>
            <person name="Goodwin S."/>
            <person name="Spatafora J."/>
            <person name="Crous P."/>
            <person name="Grigoriev I."/>
        </authorList>
    </citation>
    <scope>NUCLEOTIDE SEQUENCE</scope>
    <source>
        <strain evidence="4">CBS 130266</strain>
    </source>
</reference>
<sequence>MTDDIPRQTFQVKDLPTKTVTLYPSRAHIVREIREVTLKPGQNEIEIFGLGSDVDESSVQIDGQGGASITDLTLELTPNTQIYSDIYPSESELSDSDSDEYEDSDDEDQSTRLLSKTIQTLDRQINEAHDAQLSAERRLKVLDQHANSISAKTMPADKLATALQVYQDERSVLFRANADAISQLANFRKTKARTLAKRKKAGREVEKEKEKLRKDKQRAVEKRMRQRQERAKQAQRVKHERMKFWPHQVYRVTLRLESSIDTPGSSRRNSMDTITVASAGKATLDSGEKSEIDSTTSPSRTISLSMSYVTSGAFWSPRYDLTISSLNKTAAIIYRAEFSNGTSETWRDAKVILSTSQTSYSGLDDKAPIMKPWHVKLGKSYDHEAGGLLSSEEMSGPRQRHALVHQARKGGMLNSAPPPPQASGGLFASRAPGGGGSSIFAAPPQQQQLQQQQMQQMHQQIQERQMLHMAPTPQVAAASISAKPSAFGGFGGSAGNDKVEMKKKSSRMGVGLFGGYSGRNDPDHDNGLVLGSVAASEDEGAPNDGLDFEESVWEDSGLTASYELPGTRTLAPSSLARRHKIASLHATNIHLSYVAVPKLRSAAFLRAKVKNPSNSVTLLKGTAGVTLDGSFLGNMSLPRVSPNQIFSLPLGVDPAIHINYPKPTVHRSTQGIFNKESAHTFSRSVWVTNTKPTAIELLLLDQVPVSQDERLRVDIFQPRGLSKEGDSVKTGQAAKEGSSGVTSTGTVKDNEKWGKAVATLKKGGEITWVVELEKGQAALIKLDYEARLPSGDAIIGA</sequence>
<evidence type="ECO:0000313" key="5">
    <source>
        <dbReference type="Proteomes" id="UP000800235"/>
    </source>
</evidence>
<evidence type="ECO:0000259" key="2">
    <source>
        <dbReference type="Pfam" id="PF13598"/>
    </source>
</evidence>
<gene>
    <name evidence="4" type="ORF">EJ08DRAFT_663289</name>
</gene>
<feature type="compositionally biased region" description="Acidic residues" evidence="1">
    <location>
        <begin position="92"/>
        <end position="108"/>
    </location>
</feature>
<feature type="domain" description="DUF4140" evidence="3">
    <location>
        <begin position="20"/>
        <end position="142"/>
    </location>
</feature>
<feature type="region of interest" description="Disordered" evidence="1">
    <location>
        <begin position="723"/>
        <end position="747"/>
    </location>
</feature>